<keyword evidence="3" id="KW-1185">Reference proteome</keyword>
<protein>
    <submittedName>
        <fullName evidence="2">Methyltransferase domain-containing protein</fullName>
    </submittedName>
</protein>
<dbReference type="PANTHER" id="PTHR43591">
    <property type="entry name" value="METHYLTRANSFERASE"/>
    <property type="match status" value="1"/>
</dbReference>
<dbReference type="CDD" id="cd02440">
    <property type="entry name" value="AdoMet_MTases"/>
    <property type="match status" value="1"/>
</dbReference>
<dbReference type="SUPFAM" id="SSF53335">
    <property type="entry name" value="S-adenosyl-L-methionine-dependent methyltransferases"/>
    <property type="match status" value="1"/>
</dbReference>
<dbReference type="AlphaFoldDB" id="A0A1H6LDL4"/>
<name>A0A1H6LDL4_MYCRU</name>
<dbReference type="STRING" id="370526.SAMN04489835_5023"/>
<reference evidence="3" key="1">
    <citation type="submission" date="2016-10" db="EMBL/GenBank/DDBJ databases">
        <authorList>
            <person name="Varghese N."/>
            <person name="Submissions S."/>
        </authorList>
    </citation>
    <scope>NUCLEOTIDE SEQUENCE [LARGE SCALE GENOMIC DNA]</scope>
    <source>
        <strain evidence="3">DSM 45405</strain>
    </source>
</reference>
<dbReference type="GO" id="GO:0008757">
    <property type="term" value="F:S-adenosylmethionine-dependent methyltransferase activity"/>
    <property type="evidence" value="ECO:0007669"/>
    <property type="project" value="InterPro"/>
</dbReference>
<feature type="domain" description="Methyltransferase type 11" evidence="1">
    <location>
        <begin position="56"/>
        <end position="155"/>
    </location>
</feature>
<dbReference type="Gene3D" id="3.40.50.150">
    <property type="entry name" value="Vaccinia Virus protein VP39"/>
    <property type="match status" value="1"/>
</dbReference>
<sequence length="214" mass="22426">MNPLRQRLLAATAAQLGRPHGPLGLLVARKLNQSNERAIAAAVDATGAGPGSVVADVGFGGGAGLRMLLDRVGDAGTVHGVEIADTMLRRARRRFARDIAAGRLVVHRGSLTSLPFGDAELDAVATVNTVYFVADLEAACAELARVVRPGGRVVIGIGDPDVMRHAPFTDHGFTLRPVDEIRAALAGTGLTVEHRPLDDTPIPRHTLVGHSPVK</sequence>
<dbReference type="Proteomes" id="UP000182915">
    <property type="component" value="Chromosome I"/>
</dbReference>
<keyword evidence="2" id="KW-0489">Methyltransferase</keyword>
<organism evidence="2 3">
    <name type="scientific">Mycolicibacterium rutilum</name>
    <name type="common">Mycobacterium rutilum</name>
    <dbReference type="NCBI Taxonomy" id="370526"/>
    <lineage>
        <taxon>Bacteria</taxon>
        <taxon>Bacillati</taxon>
        <taxon>Actinomycetota</taxon>
        <taxon>Actinomycetes</taxon>
        <taxon>Mycobacteriales</taxon>
        <taxon>Mycobacteriaceae</taxon>
        <taxon>Mycolicibacterium</taxon>
    </lineage>
</organism>
<dbReference type="PANTHER" id="PTHR43591:SF24">
    <property type="entry name" value="2-METHOXY-6-POLYPRENYL-1,4-BENZOQUINOL METHYLASE, MITOCHONDRIAL"/>
    <property type="match status" value="1"/>
</dbReference>
<evidence type="ECO:0000259" key="1">
    <source>
        <dbReference type="Pfam" id="PF08241"/>
    </source>
</evidence>
<dbReference type="EMBL" id="LT629971">
    <property type="protein sequence ID" value="SEH86407.1"/>
    <property type="molecule type" value="Genomic_DNA"/>
</dbReference>
<evidence type="ECO:0000313" key="2">
    <source>
        <dbReference type="EMBL" id="SEH86407.1"/>
    </source>
</evidence>
<dbReference type="OrthoDB" id="529208at2"/>
<dbReference type="InterPro" id="IPR029063">
    <property type="entry name" value="SAM-dependent_MTases_sf"/>
</dbReference>
<gene>
    <name evidence="2" type="ORF">SAMN04489835_5023</name>
</gene>
<accession>A0A1H6LDL4</accession>
<dbReference type="InterPro" id="IPR013216">
    <property type="entry name" value="Methyltransf_11"/>
</dbReference>
<dbReference type="RefSeq" id="WP_083410799.1">
    <property type="nucleotide sequence ID" value="NZ_LT629971.1"/>
</dbReference>
<dbReference type="Pfam" id="PF08241">
    <property type="entry name" value="Methyltransf_11"/>
    <property type="match status" value="1"/>
</dbReference>
<evidence type="ECO:0000313" key="3">
    <source>
        <dbReference type="Proteomes" id="UP000182915"/>
    </source>
</evidence>
<proteinExistence type="predicted"/>
<keyword evidence="2" id="KW-0808">Transferase</keyword>
<dbReference type="GO" id="GO:0032259">
    <property type="term" value="P:methylation"/>
    <property type="evidence" value="ECO:0007669"/>
    <property type="project" value="UniProtKB-KW"/>
</dbReference>